<evidence type="ECO:0000256" key="12">
    <source>
        <dbReference type="ARBA" id="ARBA00039702"/>
    </source>
</evidence>
<accession>A0A920BTF2</accession>
<evidence type="ECO:0000256" key="3">
    <source>
        <dbReference type="ARBA" id="ARBA00022448"/>
    </source>
</evidence>
<reference evidence="15" key="1">
    <citation type="submission" date="2021-03" db="EMBL/GenBank/DDBJ databases">
        <title>Antimicrobial resistance genes in bacteria isolated from Japanese honey, and their potential for conferring macrolide and lincosamide resistance in the American foulbrood pathogen Paenibacillus larvae.</title>
        <authorList>
            <person name="Okamoto M."/>
            <person name="Kumagai M."/>
            <person name="Kanamori H."/>
            <person name="Takamatsu D."/>
        </authorList>
    </citation>
    <scope>NUCLEOTIDE SEQUENCE</scope>
    <source>
        <strain evidence="15">J27TS8</strain>
    </source>
</reference>
<evidence type="ECO:0000256" key="2">
    <source>
        <dbReference type="ARBA" id="ARBA00011738"/>
    </source>
</evidence>
<comment type="subunit">
    <text evidence="2">Homodimer.</text>
</comment>
<keyword evidence="6" id="KW-0598">Phosphotransferase system</keyword>
<evidence type="ECO:0000256" key="7">
    <source>
        <dbReference type="ARBA" id="ARBA00022692"/>
    </source>
</evidence>
<evidence type="ECO:0000313" key="15">
    <source>
        <dbReference type="EMBL" id="GIN61207.1"/>
    </source>
</evidence>
<feature type="transmembrane region" description="Helical" evidence="14">
    <location>
        <begin position="299"/>
        <end position="327"/>
    </location>
</feature>
<dbReference type="NCBIfam" id="NF009553">
    <property type="entry name" value="PRK12997.1-5"/>
    <property type="match status" value="1"/>
</dbReference>
<dbReference type="NCBIfam" id="NF006920">
    <property type="entry name" value="PRK09410.1-2"/>
    <property type="match status" value="1"/>
</dbReference>
<comment type="subcellular location">
    <subcellularLocation>
        <location evidence="1">Cell membrane</location>
        <topology evidence="1">Multi-pass membrane protein</topology>
    </subcellularLocation>
</comment>
<comment type="similarity">
    <text evidence="11">Belongs to the UlaA family.</text>
</comment>
<feature type="transmembrane region" description="Helical" evidence="14">
    <location>
        <begin position="6"/>
        <end position="27"/>
    </location>
</feature>
<dbReference type="Proteomes" id="UP000682111">
    <property type="component" value="Unassembled WGS sequence"/>
</dbReference>
<dbReference type="Pfam" id="PF03611">
    <property type="entry name" value="EIIC-GAT"/>
    <property type="match status" value="1"/>
</dbReference>
<keyword evidence="3" id="KW-0813">Transport</keyword>
<dbReference type="PANTHER" id="PTHR33843:SF4">
    <property type="entry name" value="ASCORBATE-SPECIFIC PTS SYSTEM EIIC COMPONENT"/>
    <property type="match status" value="1"/>
</dbReference>
<dbReference type="RefSeq" id="WP_095311016.1">
    <property type="nucleotide sequence ID" value="NZ_BORC01000002.1"/>
</dbReference>
<keyword evidence="16" id="KW-1185">Reference proteome</keyword>
<sequence>MLDIIVNVLSNPAIILGIIALVGLVALRKTTSDVIKGTLKTIFGFIILQQGSNIIVSALVPFSTMFTEAFGLTGIVAEDNALVAAVQTLLGKETALILVFSFLINLLIARVTKWKYIFLTGHMMFSFAGTMAIVFNQMGLSSTMTIVLGSIIQGVSMVLFPALSQPFVRKITGKDDIAFGFWGSSWISLSGWVGGLAGNKEKSSEDVKVPKTLDFLKDMSVLMGIVMIVIYLVTALFVDKNVLAEISGGQDIIQFSIMNALTFVAGILVLLQGVRMFLGEIVPAFKGIGEKIVPGAKPALDVPIFFAFAPIAVTLGFLSALVGSLLVTFISTMLPVVVLPSVIGLFFMGGAAGVFGNASGGRRGAIISGFFLGVSWTLLVALAYPLVDMNAYGVEGLWFASPDAIIVVVIIRLIGLLFGIGI</sequence>
<evidence type="ECO:0000256" key="5">
    <source>
        <dbReference type="ARBA" id="ARBA00022597"/>
    </source>
</evidence>
<keyword evidence="5" id="KW-0762">Sugar transport</keyword>
<dbReference type="InterPro" id="IPR051562">
    <property type="entry name" value="Ascorbate-PTS_EIIC"/>
</dbReference>
<dbReference type="InterPro" id="IPR004703">
    <property type="entry name" value="PTS_sugar-sp_permease"/>
</dbReference>
<evidence type="ECO:0000256" key="6">
    <source>
        <dbReference type="ARBA" id="ARBA00022683"/>
    </source>
</evidence>
<dbReference type="OrthoDB" id="9796178at2"/>
<dbReference type="AlphaFoldDB" id="A0A920BTF2"/>
<evidence type="ECO:0000256" key="10">
    <source>
        <dbReference type="ARBA" id="ARBA00037387"/>
    </source>
</evidence>
<feature type="transmembrane region" description="Helical" evidence="14">
    <location>
        <begin position="116"/>
        <end position="135"/>
    </location>
</feature>
<feature type="transmembrane region" description="Helical" evidence="14">
    <location>
        <begin position="221"/>
        <end position="238"/>
    </location>
</feature>
<keyword evidence="7 14" id="KW-0812">Transmembrane</keyword>
<gene>
    <name evidence="15" type="primary">ulaA_1</name>
    <name evidence="15" type="ORF">J27TS8_12000</name>
</gene>
<protein>
    <recommendedName>
        <fullName evidence="12">Ascorbate-specific PTS system EIIC component</fullName>
    </recommendedName>
    <alternativeName>
        <fullName evidence="13">Ascorbate-specific permease IIC component UlaA</fullName>
    </alternativeName>
</protein>
<name>A0A920BTF2_9BACI</name>
<keyword evidence="8 14" id="KW-1133">Transmembrane helix</keyword>
<evidence type="ECO:0000313" key="16">
    <source>
        <dbReference type="Proteomes" id="UP000682111"/>
    </source>
</evidence>
<dbReference type="GO" id="GO:0009401">
    <property type="term" value="P:phosphoenolpyruvate-dependent sugar phosphotransferase system"/>
    <property type="evidence" value="ECO:0007669"/>
    <property type="project" value="UniProtKB-KW"/>
</dbReference>
<evidence type="ECO:0000256" key="8">
    <source>
        <dbReference type="ARBA" id="ARBA00022989"/>
    </source>
</evidence>
<feature type="transmembrane region" description="Helical" evidence="14">
    <location>
        <begin position="258"/>
        <end position="278"/>
    </location>
</feature>
<dbReference type="EMBL" id="BORC01000002">
    <property type="protein sequence ID" value="GIN61207.1"/>
    <property type="molecule type" value="Genomic_DNA"/>
</dbReference>
<organism evidence="15 16">
    <name type="scientific">Robertmurraya siralis</name>
    <dbReference type="NCBI Taxonomy" id="77777"/>
    <lineage>
        <taxon>Bacteria</taxon>
        <taxon>Bacillati</taxon>
        <taxon>Bacillota</taxon>
        <taxon>Bacilli</taxon>
        <taxon>Bacillales</taxon>
        <taxon>Bacillaceae</taxon>
        <taxon>Robertmurraya</taxon>
    </lineage>
</organism>
<evidence type="ECO:0000256" key="11">
    <source>
        <dbReference type="ARBA" id="ARBA00038218"/>
    </source>
</evidence>
<comment type="caution">
    <text evidence="15">The sequence shown here is derived from an EMBL/GenBank/DDBJ whole genome shotgun (WGS) entry which is preliminary data.</text>
</comment>
<feature type="transmembrane region" description="Helical" evidence="14">
    <location>
        <begin position="141"/>
        <end position="163"/>
    </location>
</feature>
<proteinExistence type="inferred from homology"/>
<evidence type="ECO:0000256" key="4">
    <source>
        <dbReference type="ARBA" id="ARBA00022475"/>
    </source>
</evidence>
<keyword evidence="4" id="KW-1003">Cell membrane</keyword>
<evidence type="ECO:0000256" key="13">
    <source>
        <dbReference type="ARBA" id="ARBA00042859"/>
    </source>
</evidence>
<comment type="function">
    <text evidence="10">The phosphoenolpyruvate-dependent sugar phosphotransferase system (sugar PTS), a major carbohydrate active transport system, catalyzes the phosphorylation of incoming sugar substrates concomitantly with their translocation across the cell membrane. The enzyme II UlaABC PTS system is involved in ascorbate transport.</text>
</comment>
<feature type="transmembrane region" description="Helical" evidence="14">
    <location>
        <begin position="399"/>
        <end position="420"/>
    </location>
</feature>
<evidence type="ECO:0000256" key="14">
    <source>
        <dbReference type="SAM" id="Phobius"/>
    </source>
</evidence>
<evidence type="ECO:0000256" key="9">
    <source>
        <dbReference type="ARBA" id="ARBA00023136"/>
    </source>
</evidence>
<keyword evidence="9 14" id="KW-0472">Membrane</keyword>
<evidence type="ECO:0000256" key="1">
    <source>
        <dbReference type="ARBA" id="ARBA00004651"/>
    </source>
</evidence>
<feature type="transmembrane region" description="Helical" evidence="14">
    <location>
        <begin position="367"/>
        <end position="387"/>
    </location>
</feature>
<dbReference type="GO" id="GO:0005886">
    <property type="term" value="C:plasma membrane"/>
    <property type="evidence" value="ECO:0007669"/>
    <property type="project" value="UniProtKB-SubCell"/>
</dbReference>
<feature type="transmembrane region" description="Helical" evidence="14">
    <location>
        <begin position="82"/>
        <end position="104"/>
    </location>
</feature>
<dbReference type="PANTHER" id="PTHR33843">
    <property type="entry name" value="ASCORBATE-SPECIFIC PTS SYSTEM EIIC COMPONENT"/>
    <property type="match status" value="1"/>
</dbReference>
<feature type="transmembrane region" description="Helical" evidence="14">
    <location>
        <begin position="333"/>
        <end position="355"/>
    </location>
</feature>